<name>A0ABY5PA24_9ACTN</name>
<dbReference type="RefSeq" id="WP_353862124.1">
    <property type="nucleotide sequence ID" value="NZ_CP088295.1"/>
</dbReference>
<sequence>MSDLPIRASGSALDRRTAKTVARMDRAARVEVERARQAASVEAAKVEAVGYVGTVALMETAHLGVVEAALAQHAPHNAGRLQYVADRYTEAIADRAVRLSRSLS</sequence>
<gene>
    <name evidence="1" type="ORF">LRS13_12575</name>
</gene>
<evidence type="ECO:0000313" key="1">
    <source>
        <dbReference type="EMBL" id="UUY01569.1"/>
    </source>
</evidence>
<protein>
    <submittedName>
        <fullName evidence="1">Uncharacterized protein</fullName>
    </submittedName>
</protein>
<dbReference type="EMBL" id="CP088295">
    <property type="protein sequence ID" value="UUY01569.1"/>
    <property type="molecule type" value="Genomic_DNA"/>
</dbReference>
<organism evidence="1 2">
    <name type="scientific">Svornostia abyssi</name>
    <dbReference type="NCBI Taxonomy" id="2898438"/>
    <lineage>
        <taxon>Bacteria</taxon>
        <taxon>Bacillati</taxon>
        <taxon>Actinomycetota</taxon>
        <taxon>Thermoleophilia</taxon>
        <taxon>Solirubrobacterales</taxon>
        <taxon>Baekduiaceae</taxon>
        <taxon>Svornostia</taxon>
    </lineage>
</organism>
<keyword evidence="2" id="KW-1185">Reference proteome</keyword>
<dbReference type="Proteomes" id="UP001058860">
    <property type="component" value="Chromosome"/>
</dbReference>
<accession>A0ABY5PA24</accession>
<evidence type="ECO:0000313" key="2">
    <source>
        <dbReference type="Proteomes" id="UP001058860"/>
    </source>
</evidence>
<proteinExistence type="predicted"/>
<reference evidence="2" key="1">
    <citation type="submission" date="2021-11" db="EMBL/GenBank/DDBJ databases">
        <title>Cultivation dependent microbiological survey of springs from the worlds oldest radium mine currently devoted to the extraction of radon-saturated water.</title>
        <authorList>
            <person name="Kapinusova G."/>
            <person name="Smrhova T."/>
            <person name="Strejcek M."/>
            <person name="Suman J."/>
            <person name="Jani K."/>
            <person name="Pajer P."/>
            <person name="Uhlik O."/>
        </authorList>
    </citation>
    <scope>NUCLEOTIDE SEQUENCE [LARGE SCALE GENOMIC DNA]</scope>
    <source>
        <strain evidence="2">J379</strain>
    </source>
</reference>